<gene>
    <name evidence="3" type="ORF">E1163_16205</name>
</gene>
<evidence type="ECO:0000259" key="2">
    <source>
        <dbReference type="Pfam" id="PF24879"/>
    </source>
</evidence>
<dbReference type="InterPro" id="IPR025406">
    <property type="entry name" value="DUF4132"/>
</dbReference>
<reference evidence="3 4" key="1">
    <citation type="submission" date="2019-02" db="EMBL/GenBank/DDBJ databases">
        <authorList>
            <person name="Goldberg S.R."/>
            <person name="Haltli B.A."/>
            <person name="Correa H."/>
            <person name="Russell K.G."/>
        </authorList>
    </citation>
    <scope>NUCLEOTIDE SEQUENCE [LARGE SCALE GENOMIC DNA]</scope>
    <source>
        <strain evidence="3 4">JCM 16186</strain>
    </source>
</reference>
<dbReference type="Proteomes" id="UP000798808">
    <property type="component" value="Unassembled WGS sequence"/>
</dbReference>
<dbReference type="RefSeq" id="WP_155173516.1">
    <property type="nucleotide sequence ID" value="NZ_BAAAFL010000003.1"/>
</dbReference>
<accession>A0ABW9RRZ8</accession>
<protein>
    <submittedName>
        <fullName evidence="3">DUF4132 domain-containing protein</fullName>
    </submittedName>
</protein>
<evidence type="ECO:0000313" key="3">
    <source>
        <dbReference type="EMBL" id="MTI26502.1"/>
    </source>
</evidence>
<comment type="caution">
    <text evidence="3">The sequence shown here is derived from an EMBL/GenBank/DDBJ whole genome shotgun (WGS) entry which is preliminary data.</text>
</comment>
<keyword evidence="4" id="KW-1185">Reference proteome</keyword>
<sequence length="694" mass="79863">MFDKFIKKFISSPKNNESKPANDANQADPVLTFLNSNYEITSDWFELFTHFILLDQHNKMPTKEWYTEAESLIEKVGKDEFMKIGIQWIKDCIEKSKEDQRRFKHLGPMAANDPMQENLGVTYGNTPDWVRKVYGEDAFEGGFFKLQQYFALNHFQNYFYQSLGGRIMRGFIQSAVILKDPQLLELVDLLALTNPNSSQDPIHIYSQFEPEISVSKLTNLKAKAKNKNILKRIDKAIAEVGKKSGLSKAEIEESVIPDYGINDQGEYIFQFGAIKGVFVIKNLKDNETFYVLQNGKKQKTAPAELKDNYPDQLKEFKKKIKEIKTSLSSQRVRIEEFFLTSHSIPYKTFVKNYITHNLIRILSKDLIWNFKSDDKNVNLLFHNGQFVDSNGDPFLENLDECSVTLWHPIGFESDYILSWRSFLIKNEILQAFKQAFREIYIITDAELNTESYSNRFASHILNKDHVAALCKVRGWSPSGIINNGKVTYRIPGTDYKAEYWVSDLYLGEHSKTYGSAHISTDQVRFYKKKDQLPLSEVPALIFSEVMRDIDLFVGVTSIGNDPEWHDRGGEGAQGYWSNYTNGELTERSKIRAEILKNLIPKMKIANKCSFDGKYLKVKGEVRNYKIHMGSGNILMEPNDQYLCIVPDRSSSKLKKVFIPFEGDNMLSIVISKALLLAEDDKIKDPTITRQISMK</sequence>
<feature type="domain" description="DUF7737" evidence="2">
    <location>
        <begin position="589"/>
        <end position="691"/>
    </location>
</feature>
<name>A0ABW9RRZ8_9BACT</name>
<dbReference type="EMBL" id="SMLW01000584">
    <property type="protein sequence ID" value="MTI26502.1"/>
    <property type="molecule type" value="Genomic_DNA"/>
</dbReference>
<evidence type="ECO:0000313" key="4">
    <source>
        <dbReference type="Proteomes" id="UP000798808"/>
    </source>
</evidence>
<dbReference type="Pfam" id="PF24879">
    <property type="entry name" value="DUF7737"/>
    <property type="match status" value="1"/>
</dbReference>
<dbReference type="Pfam" id="PF13569">
    <property type="entry name" value="DUF4132"/>
    <property type="match status" value="1"/>
</dbReference>
<feature type="domain" description="DUF4132" evidence="1">
    <location>
        <begin position="295"/>
        <end position="475"/>
    </location>
</feature>
<dbReference type="InterPro" id="IPR056639">
    <property type="entry name" value="DUF7737"/>
</dbReference>
<evidence type="ECO:0000259" key="1">
    <source>
        <dbReference type="Pfam" id="PF13569"/>
    </source>
</evidence>
<proteinExistence type="predicted"/>
<organism evidence="3 4">
    <name type="scientific">Fulvivirga kasyanovii</name>
    <dbReference type="NCBI Taxonomy" id="396812"/>
    <lineage>
        <taxon>Bacteria</taxon>
        <taxon>Pseudomonadati</taxon>
        <taxon>Bacteroidota</taxon>
        <taxon>Cytophagia</taxon>
        <taxon>Cytophagales</taxon>
        <taxon>Fulvivirgaceae</taxon>
        <taxon>Fulvivirga</taxon>
    </lineage>
</organism>